<evidence type="ECO:0000256" key="6">
    <source>
        <dbReference type="ARBA" id="ARBA00037926"/>
    </source>
</evidence>
<evidence type="ECO:0000256" key="2">
    <source>
        <dbReference type="ARBA" id="ARBA00022603"/>
    </source>
</evidence>
<dbReference type="OMA" id="FWPYVFG"/>
<accession>A0A401SM36</accession>
<keyword evidence="3" id="KW-0808">Transferase</keyword>
<evidence type="ECO:0000256" key="10">
    <source>
        <dbReference type="ARBA" id="ARBA00043260"/>
    </source>
</evidence>
<organism evidence="14 15">
    <name type="scientific">Chiloscyllium punctatum</name>
    <name type="common">Brownbanded bambooshark</name>
    <name type="synonym">Hemiscyllium punctatum</name>
    <dbReference type="NCBI Taxonomy" id="137246"/>
    <lineage>
        <taxon>Eukaryota</taxon>
        <taxon>Metazoa</taxon>
        <taxon>Chordata</taxon>
        <taxon>Craniata</taxon>
        <taxon>Vertebrata</taxon>
        <taxon>Chondrichthyes</taxon>
        <taxon>Elasmobranchii</taxon>
        <taxon>Galeomorphii</taxon>
        <taxon>Galeoidea</taxon>
        <taxon>Orectolobiformes</taxon>
        <taxon>Hemiscylliidae</taxon>
        <taxon>Chiloscyllium</taxon>
    </lineage>
</organism>
<name>A0A401SM36_CHIPU</name>
<evidence type="ECO:0000256" key="5">
    <source>
        <dbReference type="ARBA" id="ARBA00037645"/>
    </source>
</evidence>
<keyword evidence="2" id="KW-0489">Methyltransferase</keyword>
<evidence type="ECO:0000256" key="7">
    <source>
        <dbReference type="ARBA" id="ARBA00039116"/>
    </source>
</evidence>
<dbReference type="Proteomes" id="UP000287033">
    <property type="component" value="Unassembled WGS sequence"/>
</dbReference>
<proteinExistence type="predicted"/>
<feature type="domain" description="O-methyltransferase C-terminal" evidence="12">
    <location>
        <begin position="119"/>
        <end position="328"/>
    </location>
</feature>
<dbReference type="Pfam" id="PF08100">
    <property type="entry name" value="Dimerisation"/>
    <property type="match status" value="1"/>
</dbReference>
<dbReference type="SUPFAM" id="SSF46785">
    <property type="entry name" value="Winged helix' DNA-binding domain"/>
    <property type="match status" value="1"/>
</dbReference>
<dbReference type="InterPro" id="IPR036388">
    <property type="entry name" value="WH-like_DNA-bd_sf"/>
</dbReference>
<dbReference type="SUPFAM" id="SSF53335">
    <property type="entry name" value="S-adenosyl-L-methionine-dependent methyltransferases"/>
    <property type="match status" value="1"/>
</dbReference>
<dbReference type="Gene3D" id="3.40.50.150">
    <property type="entry name" value="Vaccinia Virus protein VP39"/>
    <property type="match status" value="1"/>
</dbReference>
<dbReference type="AlphaFoldDB" id="A0A401SM36"/>
<dbReference type="InterPro" id="IPR001077">
    <property type="entry name" value="COMT_C"/>
</dbReference>
<dbReference type="InterPro" id="IPR016461">
    <property type="entry name" value="COMT-like"/>
</dbReference>
<dbReference type="FunFam" id="3.40.50.150:FF:000146">
    <property type="entry name" value="Acetylserotonin O-methyltransferase"/>
    <property type="match status" value="1"/>
</dbReference>
<dbReference type="PIRSF" id="PIRSF005739">
    <property type="entry name" value="O-mtase"/>
    <property type="match status" value="1"/>
</dbReference>
<evidence type="ECO:0000259" key="13">
    <source>
        <dbReference type="Pfam" id="PF08100"/>
    </source>
</evidence>
<dbReference type="OrthoDB" id="1606438at2759"/>
<keyword evidence="15" id="KW-1185">Reference proteome</keyword>
<evidence type="ECO:0000313" key="15">
    <source>
        <dbReference type="Proteomes" id="UP000287033"/>
    </source>
</evidence>
<comment type="subunit">
    <text evidence="1">Homodimer.</text>
</comment>
<dbReference type="GO" id="GO:0032259">
    <property type="term" value="P:methylation"/>
    <property type="evidence" value="ECO:0007669"/>
    <property type="project" value="UniProtKB-KW"/>
</dbReference>
<dbReference type="GO" id="GO:0017096">
    <property type="term" value="F:acetylserotonin O-methyltransferase activity"/>
    <property type="evidence" value="ECO:0007669"/>
    <property type="project" value="UniProtKB-EC"/>
</dbReference>
<dbReference type="GO" id="GO:0030187">
    <property type="term" value="P:melatonin biosynthetic process"/>
    <property type="evidence" value="ECO:0007669"/>
    <property type="project" value="UniProtKB-KW"/>
</dbReference>
<evidence type="ECO:0000256" key="4">
    <source>
        <dbReference type="ARBA" id="ARBA00022691"/>
    </source>
</evidence>
<dbReference type="PANTHER" id="PTHR43712">
    <property type="entry name" value="PUTATIVE (AFU_ORTHOLOGUE AFUA_4G14580)-RELATED"/>
    <property type="match status" value="1"/>
</dbReference>
<dbReference type="STRING" id="137246.A0A401SM36"/>
<evidence type="ECO:0000256" key="3">
    <source>
        <dbReference type="ARBA" id="ARBA00022679"/>
    </source>
</evidence>
<keyword evidence="10" id="KW-0471">Melatonin biosynthesis</keyword>
<dbReference type="GO" id="GO:0046983">
    <property type="term" value="F:protein dimerization activity"/>
    <property type="evidence" value="ECO:0007669"/>
    <property type="project" value="InterPro"/>
</dbReference>
<evidence type="ECO:0000256" key="8">
    <source>
        <dbReference type="ARBA" id="ARBA00040730"/>
    </source>
</evidence>
<comment type="pathway">
    <text evidence="6">Aromatic compound metabolism; melatonin biosynthesis; melatonin from serotonin: step 1/2.</text>
</comment>
<dbReference type="Pfam" id="PF00891">
    <property type="entry name" value="Methyltransf_2"/>
    <property type="match status" value="1"/>
</dbReference>
<dbReference type="InterPro" id="IPR036390">
    <property type="entry name" value="WH_DNA-bd_sf"/>
</dbReference>
<sequence>MELSKQELEYPQKLLNYMDGFLISKTMFTACELGVFDLLENGEALSSKAVAERLGTSADGMDRLLTACVGLQLLQVKGHQGKVLYSNTDLSQIYLTKASPRTLYYSMAYYSQTIYHCFAFLNDAVREGKNQYERAFGISPQELFESLYRSEEEMLKFMQLMNSIWNICGKAVVMAFDLSIFTNIIDLGGCTGAIAKECNSAYPQSKVTIYDLPKVLEMTRKHFVPPDERRIAFHEGDFFKDPIPDADLYILARIIHDWTEDKCLKLLSRVNKACKPGSGVLLIEALLNEDRSGPVTAQLYSLNMLVQTEGKERMASEYISLLESAGFKDVQVQRTGKIYDVILGRK</sequence>
<dbReference type="EC" id="2.1.1.4" evidence="7"/>
<evidence type="ECO:0000313" key="14">
    <source>
        <dbReference type="EMBL" id="GCC31450.1"/>
    </source>
</evidence>
<comment type="caution">
    <text evidence="14">The sequence shown here is derived from an EMBL/GenBank/DDBJ whole genome shotgun (WGS) entry which is preliminary data.</text>
</comment>
<dbReference type="Gene3D" id="1.10.10.10">
    <property type="entry name" value="Winged helix-like DNA-binding domain superfamily/Winged helix DNA-binding domain"/>
    <property type="match status" value="1"/>
</dbReference>
<dbReference type="FunFam" id="1.10.10.10:FF:000358">
    <property type="entry name" value="Acetylserotonin O-methyltransferase"/>
    <property type="match status" value="1"/>
</dbReference>
<dbReference type="InterPro" id="IPR029063">
    <property type="entry name" value="SAM-dependent_MTases_sf"/>
</dbReference>
<evidence type="ECO:0000259" key="12">
    <source>
        <dbReference type="Pfam" id="PF00891"/>
    </source>
</evidence>
<evidence type="ECO:0000256" key="11">
    <source>
        <dbReference type="PIRSR" id="PIRSR005739-1"/>
    </source>
</evidence>
<feature type="active site" description="Proton acceptor" evidence="11">
    <location>
        <position position="256"/>
    </location>
</feature>
<feature type="domain" description="O-methyltransferase dimerisation" evidence="13">
    <location>
        <begin position="16"/>
        <end position="96"/>
    </location>
</feature>
<evidence type="ECO:0000256" key="1">
    <source>
        <dbReference type="ARBA" id="ARBA00011738"/>
    </source>
</evidence>
<reference evidence="14 15" key="1">
    <citation type="journal article" date="2018" name="Nat. Ecol. Evol.">
        <title>Shark genomes provide insights into elasmobranch evolution and the origin of vertebrates.</title>
        <authorList>
            <person name="Hara Y"/>
            <person name="Yamaguchi K"/>
            <person name="Onimaru K"/>
            <person name="Kadota M"/>
            <person name="Koyanagi M"/>
            <person name="Keeley SD"/>
            <person name="Tatsumi K"/>
            <person name="Tanaka K"/>
            <person name="Motone F"/>
            <person name="Kageyama Y"/>
            <person name="Nozu R"/>
            <person name="Adachi N"/>
            <person name="Nishimura O"/>
            <person name="Nakagawa R"/>
            <person name="Tanegashima C"/>
            <person name="Kiyatake I"/>
            <person name="Matsumoto R"/>
            <person name="Murakumo K"/>
            <person name="Nishida K"/>
            <person name="Terakita A"/>
            <person name="Kuratani S"/>
            <person name="Sato K"/>
            <person name="Hyodo S Kuraku.S."/>
        </authorList>
    </citation>
    <scope>NUCLEOTIDE SEQUENCE [LARGE SCALE GENOMIC DNA]</scope>
</reference>
<dbReference type="InterPro" id="IPR012967">
    <property type="entry name" value="COMT_dimerisation"/>
</dbReference>
<keyword evidence="4" id="KW-0949">S-adenosyl-L-methionine</keyword>
<gene>
    <name evidence="14" type="ORF">chiPu_0009908</name>
</gene>
<dbReference type="PROSITE" id="PS51683">
    <property type="entry name" value="SAM_OMT_II"/>
    <property type="match status" value="1"/>
</dbReference>
<dbReference type="EMBL" id="BEZZ01000362">
    <property type="protein sequence ID" value="GCC31450.1"/>
    <property type="molecule type" value="Genomic_DNA"/>
</dbReference>
<protein>
    <recommendedName>
        <fullName evidence="8">Acetylserotonin O-methyltransferase</fullName>
        <ecNumber evidence="7">2.1.1.4</ecNumber>
    </recommendedName>
    <alternativeName>
        <fullName evidence="9">Hydroxyindole O-methyltransferase</fullName>
    </alternativeName>
</protein>
<evidence type="ECO:0000256" key="9">
    <source>
        <dbReference type="ARBA" id="ARBA00043054"/>
    </source>
</evidence>
<dbReference type="PANTHER" id="PTHR43712:SF2">
    <property type="entry name" value="O-METHYLTRANSFERASE CICE"/>
    <property type="match status" value="1"/>
</dbReference>
<comment type="function">
    <text evidence="5">Catalyzes the transfer of a methyl group onto N-acetylserotonin, producing melatonin (N-acetyl-5-methoxytryptamine).</text>
</comment>